<reference evidence="1 2" key="1">
    <citation type="submission" date="2013-07" db="EMBL/GenBank/DDBJ databases">
        <title>Isolation of a new Chlamydia species from the feral Sacred Ibis (Threskiornis aethiopicus): Chlamydia ibidis.</title>
        <authorList>
            <person name="Vorimore F."/>
            <person name="Hsia R.-C."/>
            <person name="Huot-Creasy H."/>
            <person name="Bastian S."/>
            <person name="Deruyter L."/>
            <person name="Passet A."/>
            <person name="Sachse K."/>
            <person name="Bavoil P."/>
            <person name="Myers G."/>
            <person name="Laroucau K."/>
        </authorList>
    </citation>
    <scope>NUCLEOTIDE SEQUENCE [LARGE SCALE GENOMIC DNA]</scope>
    <source>
        <strain evidence="1 2">10-1398/6</strain>
    </source>
</reference>
<evidence type="ECO:0008006" key="3">
    <source>
        <dbReference type="Google" id="ProtNLM"/>
    </source>
</evidence>
<proteinExistence type="predicted"/>
<sequence length="165" mass="18606">MLRYLYLILLSIFIPNSLVLGSCEKFNLAHGYQPPTYRDTDSGSRIYYSYFSALEDAQENDKLAIVVFFNPTNKDVFSHLFNTGKTSSALSTDLQSLGNVVVMQRGLISSLEYYPKMDPMTLYMADFCDRFPTLDLSQGPSIILIIIDKNGRDVIAGIRSVKVHN</sequence>
<name>A0ABP2XDD8_9CHLA</name>
<dbReference type="RefSeq" id="WP_021119621.1">
    <property type="nucleotide sequence ID" value="NZ_APJW01000003.1"/>
</dbReference>
<keyword evidence="2" id="KW-1185">Reference proteome</keyword>
<dbReference type="EMBL" id="APJW01000003">
    <property type="protein sequence ID" value="EQM62447.1"/>
    <property type="molecule type" value="Genomic_DNA"/>
</dbReference>
<accession>A0ABP2XDD8</accession>
<evidence type="ECO:0000313" key="2">
    <source>
        <dbReference type="Proteomes" id="UP000016064"/>
    </source>
</evidence>
<dbReference type="Proteomes" id="UP000016064">
    <property type="component" value="Unassembled WGS sequence"/>
</dbReference>
<gene>
    <name evidence="1" type="ORF">H359_0923</name>
</gene>
<comment type="caution">
    <text evidence="1">The sequence shown here is derived from an EMBL/GenBank/DDBJ whole genome shotgun (WGS) entry which is preliminary data.</text>
</comment>
<evidence type="ECO:0000313" key="1">
    <source>
        <dbReference type="EMBL" id="EQM62447.1"/>
    </source>
</evidence>
<organism evidence="1 2">
    <name type="scientific">Chlamydia ibidis 10-1398/6</name>
    <dbReference type="NCBI Taxonomy" id="1046581"/>
    <lineage>
        <taxon>Bacteria</taxon>
        <taxon>Pseudomonadati</taxon>
        <taxon>Chlamydiota</taxon>
        <taxon>Chlamydiia</taxon>
        <taxon>Chlamydiales</taxon>
        <taxon>Chlamydiaceae</taxon>
        <taxon>Chlamydia/Chlamydophila group</taxon>
        <taxon>Chlamydia</taxon>
    </lineage>
</organism>
<protein>
    <recommendedName>
        <fullName evidence="3">Lipoprotein</fullName>
    </recommendedName>
</protein>
<dbReference type="PROSITE" id="PS51257">
    <property type="entry name" value="PROKAR_LIPOPROTEIN"/>
    <property type="match status" value="1"/>
</dbReference>